<dbReference type="GO" id="GO:0003700">
    <property type="term" value="F:DNA-binding transcription factor activity"/>
    <property type="evidence" value="ECO:0007669"/>
    <property type="project" value="InterPro"/>
</dbReference>
<dbReference type="PANTHER" id="PTHR30118">
    <property type="entry name" value="HTH-TYPE TRANSCRIPTIONAL REGULATOR LEUO-RELATED"/>
    <property type="match status" value="1"/>
</dbReference>
<keyword evidence="7" id="KW-1185">Reference proteome</keyword>
<keyword evidence="4" id="KW-0804">Transcription</keyword>
<dbReference type="Gene3D" id="3.40.190.10">
    <property type="entry name" value="Periplasmic binding protein-like II"/>
    <property type="match status" value="2"/>
</dbReference>
<feature type="domain" description="HTH lysR-type" evidence="5">
    <location>
        <begin position="22"/>
        <end position="79"/>
    </location>
</feature>
<dbReference type="AlphaFoldDB" id="A0A5E4SKP4"/>
<protein>
    <submittedName>
        <fullName evidence="6">LysR family transcriptional regulator</fullName>
    </submittedName>
</protein>
<evidence type="ECO:0000313" key="6">
    <source>
        <dbReference type="EMBL" id="VVD74838.1"/>
    </source>
</evidence>
<dbReference type="InterPro" id="IPR005119">
    <property type="entry name" value="LysR_subst-bd"/>
</dbReference>
<dbReference type="EMBL" id="CABPRZ010000002">
    <property type="protein sequence ID" value="VVD74838.1"/>
    <property type="molecule type" value="Genomic_DNA"/>
</dbReference>
<evidence type="ECO:0000256" key="3">
    <source>
        <dbReference type="ARBA" id="ARBA00023125"/>
    </source>
</evidence>
<comment type="similarity">
    <text evidence="1">Belongs to the LysR transcriptional regulatory family.</text>
</comment>
<dbReference type="PANTHER" id="PTHR30118:SF15">
    <property type="entry name" value="TRANSCRIPTIONAL REGULATORY PROTEIN"/>
    <property type="match status" value="1"/>
</dbReference>
<dbReference type="SUPFAM" id="SSF53850">
    <property type="entry name" value="Periplasmic binding protein-like II"/>
    <property type="match status" value="1"/>
</dbReference>
<gene>
    <name evidence="6" type="ORF">PTE30175_00764</name>
</gene>
<dbReference type="Pfam" id="PF03466">
    <property type="entry name" value="LysR_substrate"/>
    <property type="match status" value="1"/>
</dbReference>
<keyword evidence="2" id="KW-0805">Transcription regulation</keyword>
<evidence type="ECO:0000256" key="4">
    <source>
        <dbReference type="ARBA" id="ARBA00023163"/>
    </source>
</evidence>
<dbReference type="CDD" id="cd08463">
    <property type="entry name" value="PBP2_DntR_like_4"/>
    <property type="match status" value="1"/>
</dbReference>
<dbReference type="Proteomes" id="UP000414233">
    <property type="component" value="Unassembled WGS sequence"/>
</dbReference>
<dbReference type="GO" id="GO:0003677">
    <property type="term" value="F:DNA binding"/>
    <property type="evidence" value="ECO:0007669"/>
    <property type="project" value="UniProtKB-KW"/>
</dbReference>
<dbReference type="Gene3D" id="1.10.10.10">
    <property type="entry name" value="Winged helix-like DNA-binding domain superfamily/Winged helix DNA-binding domain"/>
    <property type="match status" value="1"/>
</dbReference>
<dbReference type="InterPro" id="IPR036388">
    <property type="entry name" value="WH-like_DNA-bd_sf"/>
</dbReference>
<proteinExistence type="inferred from homology"/>
<accession>A0A5E4SKP4</accession>
<dbReference type="InterPro" id="IPR036390">
    <property type="entry name" value="WH_DNA-bd_sf"/>
</dbReference>
<sequence length="326" mass="37525">MHSRVRHARINIFLMSQNREPIDTYLLRVLYTLLIERSVTRAAVKLNQSQPAISAALRRLRDITGDPLLVRGKSGMVPTEYGQSLLEPTQNALREIERITVQQSNFDPATTVRTFRIGSPDYLNVFFVPTVVERFRQQAPNAQLEVHSLGPAFDYEHALEDGKVDIVIGNWPEPPEQLHLSNLFVDQIVCLMRNSHPYAKRGLTLEQYLASPHLAPTPYSVAQRGAIDMHLARERLKRNVVVTIPYFNLAPYVLLKSDLIFTTTRLFADHYAEFLPLTVVEAPIDFPPMQYYQLWHERTHYSDEVRWLRGVISDATRTLLEQRPQS</sequence>
<evidence type="ECO:0000256" key="1">
    <source>
        <dbReference type="ARBA" id="ARBA00009437"/>
    </source>
</evidence>
<reference evidence="6 7" key="1">
    <citation type="submission" date="2019-08" db="EMBL/GenBank/DDBJ databases">
        <authorList>
            <person name="Peeters C."/>
        </authorList>
    </citation>
    <scope>NUCLEOTIDE SEQUENCE [LARGE SCALE GENOMIC DNA]</scope>
    <source>
        <strain evidence="6 7">LMG 30175</strain>
    </source>
</reference>
<name>A0A5E4SKP4_9BURK</name>
<dbReference type="PRINTS" id="PR00039">
    <property type="entry name" value="HTHLYSR"/>
</dbReference>
<organism evidence="6 7">
    <name type="scientific">Pandoraea terrae</name>
    <dbReference type="NCBI Taxonomy" id="1537710"/>
    <lineage>
        <taxon>Bacteria</taxon>
        <taxon>Pseudomonadati</taxon>
        <taxon>Pseudomonadota</taxon>
        <taxon>Betaproteobacteria</taxon>
        <taxon>Burkholderiales</taxon>
        <taxon>Burkholderiaceae</taxon>
        <taxon>Pandoraea</taxon>
    </lineage>
</organism>
<dbReference type="PROSITE" id="PS50931">
    <property type="entry name" value="HTH_LYSR"/>
    <property type="match status" value="1"/>
</dbReference>
<dbReference type="InterPro" id="IPR000847">
    <property type="entry name" value="LysR_HTH_N"/>
</dbReference>
<dbReference type="InterPro" id="IPR050389">
    <property type="entry name" value="LysR-type_TF"/>
</dbReference>
<dbReference type="Pfam" id="PF00126">
    <property type="entry name" value="HTH_1"/>
    <property type="match status" value="1"/>
</dbReference>
<evidence type="ECO:0000256" key="2">
    <source>
        <dbReference type="ARBA" id="ARBA00023015"/>
    </source>
</evidence>
<evidence type="ECO:0000259" key="5">
    <source>
        <dbReference type="PROSITE" id="PS50931"/>
    </source>
</evidence>
<evidence type="ECO:0000313" key="7">
    <source>
        <dbReference type="Proteomes" id="UP000414233"/>
    </source>
</evidence>
<keyword evidence="3" id="KW-0238">DNA-binding</keyword>
<dbReference type="SUPFAM" id="SSF46785">
    <property type="entry name" value="Winged helix' DNA-binding domain"/>
    <property type="match status" value="1"/>
</dbReference>